<feature type="compositionally biased region" description="Basic and acidic residues" evidence="1">
    <location>
        <begin position="86"/>
        <end position="97"/>
    </location>
</feature>
<dbReference type="Proteomes" id="UP000825935">
    <property type="component" value="Chromosome 31"/>
</dbReference>
<evidence type="ECO:0000256" key="1">
    <source>
        <dbReference type="SAM" id="MobiDB-lite"/>
    </source>
</evidence>
<organism evidence="2 3">
    <name type="scientific">Ceratopteris richardii</name>
    <name type="common">Triangle waterfern</name>
    <dbReference type="NCBI Taxonomy" id="49495"/>
    <lineage>
        <taxon>Eukaryota</taxon>
        <taxon>Viridiplantae</taxon>
        <taxon>Streptophyta</taxon>
        <taxon>Embryophyta</taxon>
        <taxon>Tracheophyta</taxon>
        <taxon>Polypodiopsida</taxon>
        <taxon>Polypodiidae</taxon>
        <taxon>Polypodiales</taxon>
        <taxon>Pteridineae</taxon>
        <taxon>Pteridaceae</taxon>
        <taxon>Parkerioideae</taxon>
        <taxon>Ceratopteris</taxon>
    </lineage>
</organism>
<name>A0A8T2R0U0_CERRI</name>
<dbReference type="InterPro" id="IPR008004">
    <property type="entry name" value="OCTOPUS-like"/>
</dbReference>
<feature type="compositionally biased region" description="Polar residues" evidence="1">
    <location>
        <begin position="113"/>
        <end position="123"/>
    </location>
</feature>
<accession>A0A8T2R0U0</accession>
<dbReference type="AlphaFoldDB" id="A0A8T2R0U0"/>
<comment type="caution">
    <text evidence="2">The sequence shown here is derived from an EMBL/GenBank/DDBJ whole genome shotgun (WGS) entry which is preliminary data.</text>
</comment>
<dbReference type="Pfam" id="PF05340">
    <property type="entry name" value="DUF740"/>
    <property type="match status" value="1"/>
</dbReference>
<feature type="compositionally biased region" description="Polar residues" evidence="1">
    <location>
        <begin position="58"/>
        <end position="69"/>
    </location>
</feature>
<dbReference type="PANTHER" id="PTHR31659">
    <property type="entry name" value="PROTEIN: UPF0503-LIKE PROTEIN, PUTATIVE (DUF740)-RELATED"/>
    <property type="match status" value="1"/>
</dbReference>
<dbReference type="PANTHER" id="PTHR31659:SF9">
    <property type="entry name" value="PROTEIN: UPF0503-LIKE PROTEIN, PUTATIVE (DUF740)-RELATED"/>
    <property type="match status" value="1"/>
</dbReference>
<feature type="region of interest" description="Disordered" evidence="1">
    <location>
        <begin position="33"/>
        <end position="128"/>
    </location>
</feature>
<dbReference type="EMBL" id="CM035436">
    <property type="protein sequence ID" value="KAH7289235.1"/>
    <property type="molecule type" value="Genomic_DNA"/>
</dbReference>
<keyword evidence="3" id="KW-1185">Reference proteome</keyword>
<sequence>MSARGPRCAKHPSLPLVGVCALCLRERLAGLAEAGGGSSNAPRTHGARKKQSPGRIVSSHSTYKQPQQPTERRGSDRLPNSTSVQPRKESLHRDLHARISAISAHCSTDKGTGDSSDAESTSLRAKPEKLNEPFVRGSLLKPAASDSPTAPAVEPAIVSSKCSFNQAVLSDTGSNNCRGIDVVTDVDVDDKANVKIPLEMLSVSVVSEEPSVVSLDDNRILPPDIKVPILENEQHTVSGTRKVLPLQKDVSVGCTSPLMHTCEMSKRTPLKKQVHHMASMGREPSSSIGSIGLRKSLLSSEPTNNKHVKDAELALCDTPKNIRNRKKTLSSLFTLDEWESPSSKSKMQDSKSKLTGRGDALFSSTTNFSAQNVFHAKAIQRRCRHGSFSERVEQNAYRFPVPESTNSKPLSWFSALFRRRKKKSRPKVVDAVASYSEHNSGWEGARQSWEAPRPSSWEQFRLSSFEGPRSSWEPSRPSWEGVTRASDADSVFSGFDFLTESVGRAREDTLTAHRNPQELLSVDCTDNFSEAKLSVESRRSGSMTRPLAIKTLLSDDKAAAHTVLSAKATLMQRDVSTQTTPPRSSDATEIFIQERLQRRCHRNGQQYSKSSHAVWSRVWAKTFSNSRWVFKQRHHKEAQPKERGSNLMFIDGAHEHDHMKSGRPSLQETSTITSNRHSAFTCMEDIKEHEAWDTFYSPLQNGGDMMTRVFSNSIGDIQNDKHVDKAGVSNFSLESGLLKFYLTPVRGYGRTKQGIYGV</sequence>
<gene>
    <name evidence="2" type="ORF">KP509_31G065200</name>
</gene>
<dbReference type="OrthoDB" id="1922779at2759"/>
<protein>
    <submittedName>
        <fullName evidence="2">Uncharacterized protein</fullName>
    </submittedName>
</protein>
<evidence type="ECO:0000313" key="3">
    <source>
        <dbReference type="Proteomes" id="UP000825935"/>
    </source>
</evidence>
<reference evidence="2" key="1">
    <citation type="submission" date="2021-08" db="EMBL/GenBank/DDBJ databases">
        <title>WGS assembly of Ceratopteris richardii.</title>
        <authorList>
            <person name="Marchant D.B."/>
            <person name="Chen G."/>
            <person name="Jenkins J."/>
            <person name="Shu S."/>
            <person name="Leebens-Mack J."/>
            <person name="Grimwood J."/>
            <person name="Schmutz J."/>
            <person name="Soltis P."/>
            <person name="Soltis D."/>
            <person name="Chen Z.-H."/>
        </authorList>
    </citation>
    <scope>NUCLEOTIDE SEQUENCE</scope>
    <source>
        <strain evidence="2">Whitten #5841</strain>
        <tissue evidence="2">Leaf</tissue>
    </source>
</reference>
<proteinExistence type="predicted"/>
<evidence type="ECO:0000313" key="2">
    <source>
        <dbReference type="EMBL" id="KAH7289235.1"/>
    </source>
</evidence>